<dbReference type="EMBL" id="CSTD01000006">
    <property type="protein sequence ID" value="CPR13145.1"/>
    <property type="molecule type" value="Genomic_DNA"/>
</dbReference>
<reference evidence="1 2" key="1">
    <citation type="submission" date="2015-03" db="EMBL/GenBank/DDBJ databases">
        <authorList>
            <person name="Murphy D."/>
        </authorList>
    </citation>
    <scope>NUCLEOTIDE SEQUENCE [LARGE SCALE GENOMIC DNA]</scope>
    <source>
        <strain evidence="1 2">DSM 44277</strain>
    </source>
</reference>
<gene>
    <name evidence="1" type="ORF">BN971_04452</name>
</gene>
<dbReference type="OrthoDB" id="4641308at2"/>
<dbReference type="Proteomes" id="UP000198875">
    <property type="component" value="Unassembled WGS sequence"/>
</dbReference>
<accession>A0A0U0WFP4</accession>
<sequence precursor="true">MMMLAGFAALAMATCAGYCLGRRAASTAPPWNKRTSRIALGRQATSLLAMLAARAIRRKLRREHMLPDAAQLFGRNLVMPLGLLWGGVARMRSW</sequence>
<evidence type="ECO:0000313" key="2">
    <source>
        <dbReference type="Proteomes" id="UP000198875"/>
    </source>
</evidence>
<dbReference type="RefSeq" id="WP_085180624.1">
    <property type="nucleotide sequence ID" value="NZ_CSTD01000006.1"/>
</dbReference>
<organism evidence="1 2">
    <name type="scientific">Mycobacterium bohemicum DSM 44277</name>
    <dbReference type="NCBI Taxonomy" id="1236609"/>
    <lineage>
        <taxon>Bacteria</taxon>
        <taxon>Bacillati</taxon>
        <taxon>Actinomycetota</taxon>
        <taxon>Actinomycetes</taxon>
        <taxon>Mycobacteriales</taxon>
        <taxon>Mycobacteriaceae</taxon>
        <taxon>Mycobacterium</taxon>
    </lineage>
</organism>
<protein>
    <submittedName>
        <fullName evidence="1">Uncharacterized protein</fullName>
    </submittedName>
</protein>
<dbReference type="AlphaFoldDB" id="A0A0U0WFP4"/>
<evidence type="ECO:0000313" key="1">
    <source>
        <dbReference type="EMBL" id="CPR13145.1"/>
    </source>
</evidence>
<proteinExistence type="predicted"/>
<name>A0A0U0WFP4_MYCBE</name>